<dbReference type="InterPro" id="IPR036291">
    <property type="entry name" value="NAD(P)-bd_dom_sf"/>
</dbReference>
<gene>
    <name evidence="2" type="ORF">M1B34_11735</name>
</gene>
<dbReference type="Gene3D" id="3.40.50.720">
    <property type="entry name" value="NAD(P)-binding Rossmann-like Domain"/>
    <property type="match status" value="1"/>
</dbReference>
<name>A0A9X1YWE8_9PSED</name>
<evidence type="ECO:0000313" key="3">
    <source>
        <dbReference type="Proteomes" id="UP001155059"/>
    </source>
</evidence>
<proteinExistence type="predicted"/>
<dbReference type="AlphaFoldDB" id="A0A9X1YWE8"/>
<dbReference type="Proteomes" id="UP001155059">
    <property type="component" value="Unassembled WGS sequence"/>
</dbReference>
<accession>A0A9X1YWE8</accession>
<dbReference type="SUPFAM" id="SSF51735">
    <property type="entry name" value="NAD(P)-binding Rossmann-fold domains"/>
    <property type="match status" value="1"/>
</dbReference>
<dbReference type="GO" id="GO:0000166">
    <property type="term" value="F:nucleotide binding"/>
    <property type="evidence" value="ECO:0007669"/>
    <property type="project" value="InterPro"/>
</dbReference>
<reference evidence="2 3" key="2">
    <citation type="journal article" date="2023" name="Plant Pathol.">
        <title>Dismantling and reorganizing Pseudomonas marginalis sensu#lato.</title>
        <authorList>
            <person name="Sawada H."/>
            <person name="Fujikawa T."/>
            <person name="Satou M."/>
        </authorList>
    </citation>
    <scope>NUCLEOTIDE SEQUENCE [LARGE SCALE GENOMIC DNA]</scope>
    <source>
        <strain evidence="2 3">MAFF 302030</strain>
    </source>
</reference>
<reference evidence="2 3" key="1">
    <citation type="journal article" date="2022" name="Int. J. Syst. Evol. Microbiol.">
        <title>Pseudomonas aegrilactucae sp. nov. and Pseudomonas morbosilactucae sp. nov., pathogens causing bacterial rot of lettuce in Japan.</title>
        <authorList>
            <person name="Sawada H."/>
            <person name="Fujikawa T."/>
            <person name="Satou M."/>
        </authorList>
    </citation>
    <scope>NUCLEOTIDE SEQUENCE [LARGE SCALE GENOMIC DNA]</scope>
    <source>
        <strain evidence="2 3">MAFF 302030</strain>
    </source>
</reference>
<sequence>MINGSKRISQPLRWAMVGGGRDSQIGYIHRSAALRDQSFSLVAGAFDLDPERGRAFGESLGLDPERCYADYRSLFEGEARRPDGIQAVSVATPNGTHFAITRAPWMPACMWSVKSPCVLPWPRPRLCANWPSHAIALLA</sequence>
<feature type="domain" description="Gfo/Idh/MocA-like oxidoreductase N-terminal" evidence="1">
    <location>
        <begin position="12"/>
        <end position="103"/>
    </location>
</feature>
<dbReference type="InterPro" id="IPR000683">
    <property type="entry name" value="Gfo/Idh/MocA-like_OxRdtase_N"/>
</dbReference>
<comment type="caution">
    <text evidence="2">The sequence shown here is derived from an EMBL/GenBank/DDBJ whole genome shotgun (WGS) entry which is preliminary data.</text>
</comment>
<protein>
    <submittedName>
        <fullName evidence="2">Gfo/Idh/MocA family oxidoreductase</fullName>
    </submittedName>
</protein>
<dbReference type="Pfam" id="PF01408">
    <property type="entry name" value="GFO_IDH_MocA"/>
    <property type="match status" value="1"/>
</dbReference>
<dbReference type="EMBL" id="JALQCW010000025">
    <property type="protein sequence ID" value="MCK9798377.1"/>
    <property type="molecule type" value="Genomic_DNA"/>
</dbReference>
<evidence type="ECO:0000313" key="2">
    <source>
        <dbReference type="EMBL" id="MCK9798377.1"/>
    </source>
</evidence>
<organism evidence="2 3">
    <name type="scientific">Pseudomonas morbosilactucae</name>
    <dbReference type="NCBI Taxonomy" id="2938197"/>
    <lineage>
        <taxon>Bacteria</taxon>
        <taxon>Pseudomonadati</taxon>
        <taxon>Pseudomonadota</taxon>
        <taxon>Gammaproteobacteria</taxon>
        <taxon>Pseudomonadales</taxon>
        <taxon>Pseudomonadaceae</taxon>
        <taxon>Pseudomonas</taxon>
    </lineage>
</organism>
<evidence type="ECO:0000259" key="1">
    <source>
        <dbReference type="Pfam" id="PF01408"/>
    </source>
</evidence>